<evidence type="ECO:0000313" key="3">
    <source>
        <dbReference type="Proteomes" id="UP000265520"/>
    </source>
</evidence>
<dbReference type="EMBL" id="LXQA011052541">
    <property type="protein sequence ID" value="MCI82831.1"/>
    <property type="molecule type" value="Genomic_DNA"/>
</dbReference>
<reference evidence="2 3" key="1">
    <citation type="journal article" date="2018" name="Front. Plant Sci.">
        <title>Red Clover (Trifolium pratense) and Zigzag Clover (T. medium) - A Picture of Genomic Similarities and Differences.</title>
        <authorList>
            <person name="Dluhosova J."/>
            <person name="Istvanek J."/>
            <person name="Nedelnik J."/>
            <person name="Repkova J."/>
        </authorList>
    </citation>
    <scope>NUCLEOTIDE SEQUENCE [LARGE SCALE GENOMIC DNA]</scope>
    <source>
        <strain evidence="3">cv. 10/8</strain>
        <tissue evidence="2">Leaf</tissue>
    </source>
</reference>
<feature type="non-terminal residue" evidence="2">
    <location>
        <position position="1"/>
    </location>
</feature>
<proteinExistence type="predicted"/>
<dbReference type="Proteomes" id="UP000265520">
    <property type="component" value="Unassembled WGS sequence"/>
</dbReference>
<name>A0A392V7A2_9FABA</name>
<accession>A0A392V7A2</accession>
<keyword evidence="3" id="KW-1185">Reference proteome</keyword>
<dbReference type="AlphaFoldDB" id="A0A392V7A2"/>
<evidence type="ECO:0000313" key="2">
    <source>
        <dbReference type="EMBL" id="MCI82831.1"/>
    </source>
</evidence>
<comment type="caution">
    <text evidence="2">The sequence shown here is derived from an EMBL/GenBank/DDBJ whole genome shotgun (WGS) entry which is preliminary data.</text>
</comment>
<sequence>SRPAAPIDGSASTSSVEQPAPAGKPYMALLQLEGERKRILDEIVHFVAHKLENPGQPHGPIYEQALRLVIK</sequence>
<protein>
    <submittedName>
        <fullName evidence="2">Succinate dehydrogenase subunit 3</fullName>
    </submittedName>
</protein>
<feature type="region of interest" description="Disordered" evidence="1">
    <location>
        <begin position="1"/>
        <end position="23"/>
    </location>
</feature>
<evidence type="ECO:0000256" key="1">
    <source>
        <dbReference type="SAM" id="MobiDB-lite"/>
    </source>
</evidence>
<organism evidence="2 3">
    <name type="scientific">Trifolium medium</name>
    <dbReference type="NCBI Taxonomy" id="97028"/>
    <lineage>
        <taxon>Eukaryota</taxon>
        <taxon>Viridiplantae</taxon>
        <taxon>Streptophyta</taxon>
        <taxon>Embryophyta</taxon>
        <taxon>Tracheophyta</taxon>
        <taxon>Spermatophyta</taxon>
        <taxon>Magnoliopsida</taxon>
        <taxon>eudicotyledons</taxon>
        <taxon>Gunneridae</taxon>
        <taxon>Pentapetalae</taxon>
        <taxon>rosids</taxon>
        <taxon>fabids</taxon>
        <taxon>Fabales</taxon>
        <taxon>Fabaceae</taxon>
        <taxon>Papilionoideae</taxon>
        <taxon>50 kb inversion clade</taxon>
        <taxon>NPAAA clade</taxon>
        <taxon>Hologalegina</taxon>
        <taxon>IRL clade</taxon>
        <taxon>Trifolieae</taxon>
        <taxon>Trifolium</taxon>
    </lineage>
</organism>